<gene>
    <name evidence="3" type="ORF">SCMU_16520</name>
</gene>
<reference evidence="3 4" key="1">
    <citation type="journal article" date="2021" name="J. Biosci. Bioeng.">
        <title>Identification and characterization of a chc gene cluster responsible for the aromatization pathway of cyclohexanecarboxylate degradation in Sinomonas cyclohexanicum ATCC 51369.</title>
        <authorList>
            <person name="Yamamoto T."/>
            <person name="Hasegawa Y."/>
            <person name="Lau P.C.K."/>
            <person name="Iwaki H."/>
        </authorList>
    </citation>
    <scope>NUCLEOTIDE SEQUENCE [LARGE SCALE GENOMIC DNA]</scope>
    <source>
        <strain evidence="3 4">ATCC 51369</strain>
    </source>
</reference>
<dbReference type="RefSeq" id="WP_229232509.1">
    <property type="nucleotide sequence ID" value="NZ_AP024525.1"/>
</dbReference>
<evidence type="ECO:0000256" key="1">
    <source>
        <dbReference type="SAM" id="MobiDB-lite"/>
    </source>
</evidence>
<dbReference type="EMBL" id="AP024525">
    <property type="protein sequence ID" value="BCT75810.1"/>
    <property type="molecule type" value="Genomic_DNA"/>
</dbReference>
<proteinExistence type="predicted"/>
<organism evidence="3 4">
    <name type="scientific">Sinomonas cyclohexanicum</name>
    <name type="common">Corynebacterium cyclohexanicum</name>
    <dbReference type="NCBI Taxonomy" id="322009"/>
    <lineage>
        <taxon>Bacteria</taxon>
        <taxon>Bacillati</taxon>
        <taxon>Actinomycetota</taxon>
        <taxon>Actinomycetes</taxon>
        <taxon>Micrococcales</taxon>
        <taxon>Micrococcaceae</taxon>
        <taxon>Sinomonas</taxon>
    </lineage>
</organism>
<keyword evidence="2" id="KW-0472">Membrane</keyword>
<evidence type="ECO:0000256" key="2">
    <source>
        <dbReference type="SAM" id="Phobius"/>
    </source>
</evidence>
<keyword evidence="4" id="KW-1185">Reference proteome</keyword>
<keyword evidence="2" id="KW-1133">Transmembrane helix</keyword>
<name>A0ABM7PUF5_SINCY</name>
<accession>A0ABM7PUF5</accession>
<feature type="region of interest" description="Disordered" evidence="1">
    <location>
        <begin position="1"/>
        <end position="25"/>
    </location>
</feature>
<feature type="transmembrane region" description="Helical" evidence="2">
    <location>
        <begin position="35"/>
        <end position="55"/>
    </location>
</feature>
<evidence type="ECO:0000313" key="4">
    <source>
        <dbReference type="Proteomes" id="UP001319861"/>
    </source>
</evidence>
<keyword evidence="2" id="KW-0812">Transmembrane</keyword>
<protein>
    <submittedName>
        <fullName evidence="3">Uncharacterized protein</fullName>
    </submittedName>
</protein>
<evidence type="ECO:0000313" key="3">
    <source>
        <dbReference type="EMBL" id="BCT75810.1"/>
    </source>
</evidence>
<sequence>MSALPGHDPAPPRPSAQVIPLPGVKRPKRHPIRRILRVVGRVVVLLIALSLLATVRRRHRAH</sequence>
<dbReference type="Proteomes" id="UP001319861">
    <property type="component" value="Chromosome"/>
</dbReference>